<keyword evidence="5 6" id="KW-0535">Nitrogen fixation</keyword>
<evidence type="ECO:0000256" key="1">
    <source>
        <dbReference type="ARBA" id="ARBA00003171"/>
    </source>
</evidence>
<dbReference type="PANTHER" id="PTHR33712">
    <property type="entry name" value="LIGHT-INDEPENDENT PROTOCHLOROPHYLLIDE REDUCTASE SUBUNIT B"/>
    <property type="match status" value="1"/>
</dbReference>
<dbReference type="Pfam" id="PF00148">
    <property type="entry name" value="Oxidored_nitro"/>
    <property type="match status" value="1"/>
</dbReference>
<evidence type="ECO:0000256" key="4">
    <source>
        <dbReference type="ARBA" id="ARBA00013282"/>
    </source>
</evidence>
<proteinExistence type="inferred from homology"/>
<dbReference type="UniPathway" id="UPA00782"/>
<dbReference type="GO" id="GO:0065003">
    <property type="term" value="P:protein-containing complex assembly"/>
    <property type="evidence" value="ECO:0007669"/>
    <property type="project" value="InterPro"/>
</dbReference>
<evidence type="ECO:0000256" key="6">
    <source>
        <dbReference type="RuleBase" id="RU004021"/>
    </source>
</evidence>
<protein>
    <recommendedName>
        <fullName evidence="4">Nitrogenase iron-molybdenum cofactor biosynthesis protein NifN</fullName>
    </recommendedName>
</protein>
<comment type="similarity">
    <text evidence="3 6">Belongs to the NifD/NifK/NifE/NifN family.</text>
</comment>
<evidence type="ECO:0000313" key="9">
    <source>
        <dbReference type="Proteomes" id="UP000322454"/>
    </source>
</evidence>
<dbReference type="AlphaFoldDB" id="A0A520X8G1"/>
<dbReference type="GO" id="GO:0016163">
    <property type="term" value="F:nitrogenase activity"/>
    <property type="evidence" value="ECO:0007669"/>
    <property type="project" value="InterPro"/>
</dbReference>
<accession>A0A520X8G1</accession>
<dbReference type="InterPro" id="IPR000318">
    <property type="entry name" value="Nase_comp1_CS"/>
</dbReference>
<comment type="pathway">
    <text evidence="2">Cofactor biosynthesis; Fe-Mo cofactor biosynthesis.</text>
</comment>
<dbReference type="InterPro" id="IPR000510">
    <property type="entry name" value="Nase/OxRdtase_comp1"/>
</dbReference>
<evidence type="ECO:0000259" key="7">
    <source>
        <dbReference type="Pfam" id="PF00148"/>
    </source>
</evidence>
<gene>
    <name evidence="8" type="primary">nifN</name>
    <name evidence="8" type="ORF">EVJ48_08935</name>
</gene>
<dbReference type="Gene3D" id="6.10.250.1090">
    <property type="match status" value="1"/>
</dbReference>
<dbReference type="InterPro" id="IPR050152">
    <property type="entry name" value="ChlB/BchB/BchZ"/>
</dbReference>
<evidence type="ECO:0000256" key="2">
    <source>
        <dbReference type="ARBA" id="ARBA00005155"/>
    </source>
</evidence>
<name>A0A520X8G1_9DELT</name>
<sequence>MTLYKNLRQGNIRGKIMVNNMANRLKNIEINPLKTSSSLGAAVFFLGLKNAVVLMHGAVGCASFDKVTLTKHFRENIPIVTSALNETGAILGGKDFLISGINNVYEKMKPDFIGVTSSGLTETQGEDIARIIKEFKDFKNAQNIPFSNVIYASTPDYKDGFEEGYLSAMLSLLTEARDKNKEYCSYKKSKSINVFCPPSFTPQDFLELRETLEDFNLKPIMIPDLGMSLDGHLDERGYLQTTTGGLDAKDLTNIFSGEFNLIIGLSLKDALKNIEDLTGLKTYYFSNLCGLKNSDNFFKFISKASGKEIPEKYKRQRRRMMDAYLDAHFYFSGKEIALALGIDLLDSFSAIYSEIGANLKLGITTKAVNDIKYRFLDLSEGDLDLLDNCGNLDMIVSNSNAKFYAENLDIPLLKAGFPIIDEIGHNYKHYILYDGAINLVIESANLLFTE</sequence>
<evidence type="ECO:0000256" key="3">
    <source>
        <dbReference type="ARBA" id="ARBA00011002"/>
    </source>
</evidence>
<dbReference type="Gene3D" id="3.40.50.1980">
    <property type="entry name" value="Nitrogenase molybdenum iron protein domain"/>
    <property type="match status" value="3"/>
</dbReference>
<dbReference type="InterPro" id="IPR005975">
    <property type="entry name" value="Nase_Mo-Fe_CF"/>
</dbReference>
<evidence type="ECO:0000313" key="8">
    <source>
        <dbReference type="EMBL" id="RZV37426.1"/>
    </source>
</evidence>
<reference evidence="8 9" key="1">
    <citation type="submission" date="2019-01" db="EMBL/GenBank/DDBJ databases">
        <title>Insights into ecological role of a new deltaproteobacterial order Candidatus Sinidesulfobacterales (Sva0485) by metagenomics and metatranscriptomics.</title>
        <authorList>
            <person name="Tan S."/>
            <person name="Liu J."/>
            <person name="Fang Y."/>
            <person name="Hedlund B."/>
            <person name="Lian Z.-H."/>
            <person name="Huang L.-Y."/>
            <person name="Li J.-T."/>
            <person name="Huang L.-N."/>
            <person name="Li W.-J."/>
            <person name="Jiang H.-C."/>
            <person name="Dong H.-L."/>
            <person name="Shu W.-S."/>
        </authorList>
    </citation>
    <scope>NUCLEOTIDE SEQUENCE [LARGE SCALE GENOMIC DNA]</scope>
    <source>
        <strain evidence="8">AP4</strain>
    </source>
</reference>
<dbReference type="NCBIfam" id="TIGR01285">
    <property type="entry name" value="nifN"/>
    <property type="match status" value="1"/>
</dbReference>
<dbReference type="SUPFAM" id="SSF53807">
    <property type="entry name" value="Helical backbone' metal receptor"/>
    <property type="match status" value="1"/>
</dbReference>
<organism evidence="8 9">
    <name type="scientific">Candidatus Acidulodesulfobacterium acidiphilum</name>
    <dbReference type="NCBI Taxonomy" id="2597224"/>
    <lineage>
        <taxon>Bacteria</taxon>
        <taxon>Deltaproteobacteria</taxon>
        <taxon>Candidatus Acidulodesulfobacterales</taxon>
        <taxon>Candidatus Acidulodesulfobacterium</taxon>
    </lineage>
</organism>
<evidence type="ECO:0000256" key="5">
    <source>
        <dbReference type="ARBA" id="ARBA00023231"/>
    </source>
</evidence>
<dbReference type="PANTHER" id="PTHR33712:SF7">
    <property type="entry name" value="LIGHT-INDEPENDENT PROTOCHLOROPHYLLIDE REDUCTASE SUBUNIT B"/>
    <property type="match status" value="1"/>
</dbReference>
<comment type="function">
    <text evidence="1">This protein may play a role in the biosynthesis of the prosthetic group of nitrogenase (FeMo cofactor).</text>
</comment>
<feature type="domain" description="Nitrogenase/oxidoreductase component 1" evidence="7">
    <location>
        <begin position="39"/>
        <end position="447"/>
    </location>
</feature>
<comment type="caution">
    <text evidence="8">The sequence shown here is derived from an EMBL/GenBank/DDBJ whole genome shotgun (WGS) entry which is preliminary data.</text>
</comment>
<dbReference type="EMBL" id="SHMQ01000037">
    <property type="protein sequence ID" value="RZV37426.1"/>
    <property type="molecule type" value="Genomic_DNA"/>
</dbReference>
<dbReference type="PROSITE" id="PS00699">
    <property type="entry name" value="NITROGENASE_1_1"/>
    <property type="match status" value="1"/>
</dbReference>
<dbReference type="Proteomes" id="UP000322454">
    <property type="component" value="Unassembled WGS sequence"/>
</dbReference>